<organism evidence="2 3">
    <name type="scientific">Zizania palustris</name>
    <name type="common">Northern wild rice</name>
    <dbReference type="NCBI Taxonomy" id="103762"/>
    <lineage>
        <taxon>Eukaryota</taxon>
        <taxon>Viridiplantae</taxon>
        <taxon>Streptophyta</taxon>
        <taxon>Embryophyta</taxon>
        <taxon>Tracheophyta</taxon>
        <taxon>Spermatophyta</taxon>
        <taxon>Magnoliopsida</taxon>
        <taxon>Liliopsida</taxon>
        <taxon>Poales</taxon>
        <taxon>Poaceae</taxon>
        <taxon>BOP clade</taxon>
        <taxon>Oryzoideae</taxon>
        <taxon>Oryzeae</taxon>
        <taxon>Zizaniinae</taxon>
        <taxon>Zizania</taxon>
    </lineage>
</organism>
<feature type="region of interest" description="Disordered" evidence="1">
    <location>
        <begin position="1"/>
        <end position="31"/>
    </location>
</feature>
<name>A0A8J5VG76_ZIZPA</name>
<keyword evidence="3" id="KW-1185">Reference proteome</keyword>
<dbReference type="AlphaFoldDB" id="A0A8J5VG76"/>
<proteinExistence type="predicted"/>
<evidence type="ECO:0000313" key="2">
    <source>
        <dbReference type="EMBL" id="KAG8065925.1"/>
    </source>
</evidence>
<reference evidence="2" key="1">
    <citation type="journal article" date="2021" name="bioRxiv">
        <title>Whole Genome Assembly and Annotation of Northern Wild Rice, Zizania palustris L., Supports a Whole Genome Duplication in the Zizania Genus.</title>
        <authorList>
            <person name="Haas M."/>
            <person name="Kono T."/>
            <person name="Macchietto M."/>
            <person name="Millas R."/>
            <person name="McGilp L."/>
            <person name="Shao M."/>
            <person name="Duquette J."/>
            <person name="Hirsch C.N."/>
            <person name="Kimball J."/>
        </authorList>
    </citation>
    <scope>NUCLEOTIDE SEQUENCE</scope>
    <source>
        <tissue evidence="2">Fresh leaf tissue</tissue>
    </source>
</reference>
<evidence type="ECO:0000256" key="1">
    <source>
        <dbReference type="SAM" id="MobiDB-lite"/>
    </source>
</evidence>
<sequence length="111" mass="11881">MSEPSGSLLSRPSQPTAPHSSLPKKSGESSPSPLVLLFLPHPLLQALVSSTGNGVAARVHAHLRPRVGCCGRAWPAAPVAGRLRVAWLRLWLRVAWPVAVPDRISDLENIC</sequence>
<gene>
    <name evidence="2" type="ORF">GUJ93_ZPchr0004g39724</name>
</gene>
<evidence type="ECO:0000313" key="3">
    <source>
        <dbReference type="Proteomes" id="UP000729402"/>
    </source>
</evidence>
<accession>A0A8J5VG76</accession>
<reference evidence="2" key="2">
    <citation type="submission" date="2021-02" db="EMBL/GenBank/DDBJ databases">
        <authorList>
            <person name="Kimball J.A."/>
            <person name="Haas M.W."/>
            <person name="Macchietto M."/>
            <person name="Kono T."/>
            <person name="Duquette J."/>
            <person name="Shao M."/>
        </authorList>
    </citation>
    <scope>NUCLEOTIDE SEQUENCE</scope>
    <source>
        <tissue evidence="2">Fresh leaf tissue</tissue>
    </source>
</reference>
<dbReference type="EMBL" id="JAAALK010000285">
    <property type="protein sequence ID" value="KAG8065925.1"/>
    <property type="molecule type" value="Genomic_DNA"/>
</dbReference>
<comment type="caution">
    <text evidence="2">The sequence shown here is derived from an EMBL/GenBank/DDBJ whole genome shotgun (WGS) entry which is preliminary data.</text>
</comment>
<protein>
    <submittedName>
        <fullName evidence="2">Uncharacterized protein</fullName>
    </submittedName>
</protein>
<dbReference type="Proteomes" id="UP000729402">
    <property type="component" value="Unassembled WGS sequence"/>
</dbReference>
<feature type="compositionally biased region" description="Polar residues" evidence="1">
    <location>
        <begin position="1"/>
        <end position="19"/>
    </location>
</feature>